<feature type="domain" description="Utp8 C-terminal" evidence="2">
    <location>
        <begin position="385"/>
        <end position="644"/>
    </location>
</feature>
<keyword evidence="4" id="KW-1185">Reference proteome</keyword>
<reference evidence="3 4" key="1">
    <citation type="submission" date="2024-05" db="EMBL/GenBank/DDBJ databases">
        <title>Long read based assembly of the Candida bracarensis genome reveals expanded adhesin content.</title>
        <authorList>
            <person name="Marcet-Houben M."/>
            <person name="Ksiezopolska E."/>
            <person name="Gabaldon T."/>
        </authorList>
    </citation>
    <scope>NUCLEOTIDE SEQUENCE [LARGE SCALE GENOMIC DNA]</scope>
    <source>
        <strain evidence="3 4">CBM6</strain>
    </source>
</reference>
<comment type="caution">
    <text evidence="3">The sequence shown here is derived from an EMBL/GenBank/DDBJ whole genome shotgun (WGS) entry which is preliminary data.</text>
</comment>
<evidence type="ECO:0000313" key="4">
    <source>
        <dbReference type="Proteomes" id="UP001623330"/>
    </source>
</evidence>
<evidence type="ECO:0000313" key="3">
    <source>
        <dbReference type="EMBL" id="KAL3229966.1"/>
    </source>
</evidence>
<dbReference type="EMBL" id="JBEVYD010000010">
    <property type="protein sequence ID" value="KAL3229966.1"/>
    <property type="molecule type" value="Genomic_DNA"/>
</dbReference>
<dbReference type="InterPro" id="IPR018843">
    <property type="entry name" value="Utp8_b-prop"/>
</dbReference>
<name>A0ABR4NPI1_9SACH</name>
<sequence>MPSLSQPFRLAVLPKIASLHNFSQKKTYIKVADSFTPESNSVLLGISGSAISHYVITPTPRLTFNVPIPSTHLVTACNMGTQGEDDTEEVWCYALSANNRSHTLNCLIRKIDATNSSVTDNNPQFSLKCKEEIINIEVDAKNKVITVLFDSGMIQFYDLELKLLNSISTPYKDIKIVKTFQENGIEFMLLISDVKDSKVALQLYEVNATKHKVKELNSSIIENFNLEDSLLCYQFGKLYRLYKDEVEVYSIPSLQLSLKVKIPFLTEALKEHGDDCLISFKSIASNRILLTVKNKIYLLDLLHKSILSEREIGHMKTFQILKTAMNRDSTESKLTIALGISTKNGQNPTSALEIINIDVGSNSLKDSVGKSFLKSTTGGKPIQYKTLIDSEEGTVPEINYDKILSKLSKVNKSEEFDNIFFKELKIKEDLFTETCRFVNNQQFLGSVLDLIFKNLDYAKECPRSLIFLLTHPLFPRERAAKLLHRFKDNSRLFKQTVVTCPNLPLNELLEELFSIRNAELVLDISLRILQDYTRDSIKDEIKKLDKVSAENFLNFIIKMEDNGKDLQEYKRSTPQLFKLLSLVLDSIGLFGLDNNLLNHLSTYIEKQVEVAERNSVLWNMMDSTSIGISRPSHSHTSKSSENSQSAYIVDYLEI</sequence>
<protein>
    <submittedName>
        <fullName evidence="3">U3 small nucleolar RNA-associated protein 8</fullName>
    </submittedName>
</protein>
<proteinExistence type="predicted"/>
<dbReference type="InterPro" id="IPR053881">
    <property type="entry name" value="Utp8_C"/>
</dbReference>
<accession>A0ABR4NPI1</accession>
<dbReference type="Pfam" id="PF22542">
    <property type="entry name" value="Utp8_C"/>
    <property type="match status" value="1"/>
</dbReference>
<evidence type="ECO:0000259" key="2">
    <source>
        <dbReference type="Pfam" id="PF22542"/>
    </source>
</evidence>
<dbReference type="Proteomes" id="UP001623330">
    <property type="component" value="Unassembled WGS sequence"/>
</dbReference>
<evidence type="ECO:0000259" key="1">
    <source>
        <dbReference type="Pfam" id="PF10395"/>
    </source>
</evidence>
<gene>
    <name evidence="3" type="ORF">RNJ44_01329</name>
</gene>
<feature type="domain" description="Utp8 beta-propeller" evidence="1">
    <location>
        <begin position="1"/>
        <end position="372"/>
    </location>
</feature>
<dbReference type="Pfam" id="PF10395">
    <property type="entry name" value="Utp8_b_propeller"/>
    <property type="match status" value="1"/>
</dbReference>
<organism evidence="3 4">
    <name type="scientific">Nakaseomyces bracarensis</name>
    <dbReference type="NCBI Taxonomy" id="273131"/>
    <lineage>
        <taxon>Eukaryota</taxon>
        <taxon>Fungi</taxon>
        <taxon>Dikarya</taxon>
        <taxon>Ascomycota</taxon>
        <taxon>Saccharomycotina</taxon>
        <taxon>Saccharomycetes</taxon>
        <taxon>Saccharomycetales</taxon>
        <taxon>Saccharomycetaceae</taxon>
        <taxon>Nakaseomyces</taxon>
    </lineage>
</organism>